<dbReference type="EMBL" id="JBHTAP010000001">
    <property type="protein sequence ID" value="MFC7234105.1"/>
    <property type="molecule type" value="Genomic_DNA"/>
</dbReference>
<reference evidence="2 3" key="1">
    <citation type="journal article" date="2019" name="Int. J. Syst. Evol. Microbiol.">
        <title>The Global Catalogue of Microorganisms (GCM) 10K type strain sequencing project: providing services to taxonomists for standard genome sequencing and annotation.</title>
        <authorList>
            <consortium name="The Broad Institute Genomics Platform"/>
            <consortium name="The Broad Institute Genome Sequencing Center for Infectious Disease"/>
            <person name="Wu L."/>
            <person name="Ma J."/>
        </authorList>
    </citation>
    <scope>NUCLEOTIDE SEQUENCE [LARGE SCALE GENOMIC DNA]</scope>
    <source>
        <strain evidence="2 3">DT85</strain>
    </source>
</reference>
<dbReference type="Pfam" id="PF25930">
    <property type="entry name" value="DUF7975"/>
    <property type="match status" value="1"/>
</dbReference>
<protein>
    <recommendedName>
        <fullName evidence="1">DUF7975 domain-containing protein</fullName>
    </recommendedName>
</protein>
<dbReference type="InterPro" id="IPR058281">
    <property type="entry name" value="DUF7975"/>
</dbReference>
<evidence type="ECO:0000313" key="3">
    <source>
        <dbReference type="Proteomes" id="UP001596398"/>
    </source>
</evidence>
<sequence length="115" mass="13132">MDPATDPTGRRRTLVRSLMARRGQGDTTTVLAGERTLRYADRVLELFVEDDERDALDELLSEYPVFKLEQPETRKARDGTVYVSAVADPKHLADFVEDCCRRVYGLPEAYPLRVE</sequence>
<comment type="caution">
    <text evidence="2">The sequence shown here is derived from an EMBL/GenBank/DDBJ whole genome shotgun (WGS) entry which is preliminary data.</text>
</comment>
<organism evidence="2 3">
    <name type="scientific">Halosegnis marinus</name>
    <dbReference type="NCBI Taxonomy" id="3034023"/>
    <lineage>
        <taxon>Archaea</taxon>
        <taxon>Methanobacteriati</taxon>
        <taxon>Methanobacteriota</taxon>
        <taxon>Stenosarchaea group</taxon>
        <taxon>Halobacteria</taxon>
        <taxon>Halobacteriales</taxon>
        <taxon>Natronomonadaceae</taxon>
        <taxon>Halosegnis</taxon>
    </lineage>
</organism>
<dbReference type="AlphaFoldDB" id="A0ABD5ZL23"/>
<dbReference type="RefSeq" id="WP_276235103.1">
    <property type="nucleotide sequence ID" value="NZ_CP119802.1"/>
</dbReference>
<dbReference type="Proteomes" id="UP001596398">
    <property type="component" value="Unassembled WGS sequence"/>
</dbReference>
<accession>A0ABD5ZL23</accession>
<proteinExistence type="predicted"/>
<keyword evidence="3" id="KW-1185">Reference proteome</keyword>
<evidence type="ECO:0000259" key="1">
    <source>
        <dbReference type="Pfam" id="PF25930"/>
    </source>
</evidence>
<feature type="domain" description="DUF7975" evidence="1">
    <location>
        <begin position="5"/>
        <end position="114"/>
    </location>
</feature>
<name>A0ABD5ZL23_9EURY</name>
<evidence type="ECO:0000313" key="2">
    <source>
        <dbReference type="EMBL" id="MFC7234105.1"/>
    </source>
</evidence>
<dbReference type="GeneID" id="79265769"/>
<gene>
    <name evidence="2" type="ORF">ACFQJ4_02120</name>
</gene>